<evidence type="ECO:0000256" key="5">
    <source>
        <dbReference type="ARBA" id="ARBA00022729"/>
    </source>
</evidence>
<accession>A0A8J6HPJ7</accession>
<dbReference type="CDD" id="cd06562">
    <property type="entry name" value="GH20_HexA_HexB-like"/>
    <property type="match status" value="2"/>
</dbReference>
<comment type="catalytic activity">
    <reaction evidence="14">
        <text>a ganglioside GM2 + H2O = a ganglioside GM3 + N-acetyl-beta-D-galactosamine</text>
        <dbReference type="Rhea" id="RHEA:47968"/>
        <dbReference type="ChEBI" id="CHEBI:15377"/>
        <dbReference type="ChEBI" id="CHEBI:28497"/>
        <dbReference type="ChEBI" id="CHEBI:79210"/>
        <dbReference type="ChEBI" id="CHEBI:79218"/>
    </reaction>
    <physiologicalReaction direction="left-to-right" evidence="14">
        <dbReference type="Rhea" id="RHEA:47969"/>
    </physiologicalReaction>
</comment>
<evidence type="ECO:0000259" key="18">
    <source>
        <dbReference type="Pfam" id="PF00728"/>
    </source>
</evidence>
<evidence type="ECO:0000256" key="9">
    <source>
        <dbReference type="ARBA" id="ARBA00023180"/>
    </source>
</evidence>
<proteinExistence type="inferred from homology"/>
<dbReference type="Gene3D" id="3.20.20.80">
    <property type="entry name" value="Glycosidases"/>
    <property type="match status" value="2"/>
</dbReference>
<comment type="caution">
    <text evidence="20">The sequence shown here is derived from an EMBL/GenBank/DDBJ whole genome shotgun (WGS) entry which is preliminary data.</text>
</comment>
<dbReference type="PANTHER" id="PTHR22600:SF21">
    <property type="entry name" value="BETA-HEXOSAMINIDASE A"/>
    <property type="match status" value="1"/>
</dbReference>
<keyword evidence="11" id="KW-0326">Glycosidase</keyword>
<keyword evidence="10" id="KW-0458">Lysosome</keyword>
<organism evidence="20 21">
    <name type="scientific">Tenebrio molitor</name>
    <name type="common">Yellow mealworm beetle</name>
    <dbReference type="NCBI Taxonomy" id="7067"/>
    <lineage>
        <taxon>Eukaryota</taxon>
        <taxon>Metazoa</taxon>
        <taxon>Ecdysozoa</taxon>
        <taxon>Arthropoda</taxon>
        <taxon>Hexapoda</taxon>
        <taxon>Insecta</taxon>
        <taxon>Pterygota</taxon>
        <taxon>Neoptera</taxon>
        <taxon>Endopterygota</taxon>
        <taxon>Coleoptera</taxon>
        <taxon>Polyphaga</taxon>
        <taxon>Cucujiformia</taxon>
        <taxon>Tenebrionidae</taxon>
        <taxon>Tenebrio</taxon>
    </lineage>
</organism>
<dbReference type="InterPro" id="IPR015883">
    <property type="entry name" value="Glyco_hydro_20_cat"/>
</dbReference>
<evidence type="ECO:0000259" key="19">
    <source>
        <dbReference type="Pfam" id="PF14845"/>
    </source>
</evidence>
<evidence type="ECO:0000256" key="3">
    <source>
        <dbReference type="ARBA" id="ARBA00006285"/>
    </source>
</evidence>
<comment type="catalytic activity">
    <reaction evidence="13">
        <text>a ganglioside GM2 (d18:1(4E)) + H2O = a ganglioside GM3 (d18:1(4E)) + N-acetyl-beta-D-galactosamine</text>
        <dbReference type="Rhea" id="RHEA:47940"/>
        <dbReference type="ChEBI" id="CHEBI:15377"/>
        <dbReference type="ChEBI" id="CHEBI:28497"/>
        <dbReference type="ChEBI" id="CHEBI:60065"/>
        <dbReference type="ChEBI" id="CHEBI:71502"/>
    </reaction>
    <physiologicalReaction direction="left-to-right" evidence="13">
        <dbReference type="Rhea" id="RHEA:47941"/>
    </physiologicalReaction>
</comment>
<comment type="catalytic activity">
    <reaction evidence="1">
        <text>Hydrolysis of terminal non-reducing N-acetyl-D-hexosamine residues in N-acetyl-beta-D-hexosaminides.</text>
        <dbReference type="EC" id="3.2.1.52"/>
    </reaction>
</comment>
<sequence>MFKLFVVFGSILACCYAAEPAIKPTKGEVWPKPQEQETSENYLVLQPHTFSFKGPANIGCPNFLNDAFTRYWTIIATLPSQRGQLSEVRGRPQKKFWEADDNFVGYLDSLNVELAGACASEAVRPDLGDDEKYTLTISSEGSTLSAATIWGVLRGLETFSQLVYLEGESLVVNATIITDFPRFPHRGLLLDTSRHFQPVYIILQNLDAMAYNKFNVLHWHLVDDPSFPYVSRTYPELSEKGAYHPVSKVYEQSDVSKIIEYARVRGIRVIPEFNMPSHTESWGLSHPELLTACYFNDQPWHAMGPLDPTKNTTYTFLNNLLTEVVDVFPDSYIHIGGDDFSSYFCWKRNPDVKAFMSDNNISSYEQLANYFFQNVISLLDSLNSKYLVWEEVFLNGVTLPNNTTIHVRADGGFDTLAAVTKAGKFGVYSGCWYLDELSTGSDWQKFYECELLDFDGTDEHKKLVLGGAACMWGETVNEYSIMPRVWPRASAVAEKLWSAQDVNDSEAARPRLEEHGCRMNRRGIASQPPNGPGNSLVKHSVPNKMSNPPLHLLLLLLIPLASCTDANYYWREYTGNIPPDALVGGADINGENVYMGQAYVKNSGLIPVQIKAGVKEVYAPMKGAQKVDRYIKILCGALEDFAWVPTNATNLHLELLNRQVVTGGHEDETGRVVVGRIGFDGGTQIGKINTFPVGKSYFRWVDVHKKERELFVVLGSILACCYAAIDPPVKPSKGEVWPKPQQQETSENYLVLLSRTFSFKGPDDIGCPDFLNDAFTRYWTIIATSSSLEQRGQLSEVGRQPQKKFWEADDNFVGYLESLNVELIGECANEAVLPDLGDNENYTLTISNGGSTLSAATIWGVLRGLETFSQLVYVEGESLIVNATIITDFPRFPHRGLLLDTSRHFQPVYIILQNLDAMAYNKFNVLHWHIIDDPSFPYVSHTYPELSEKGAYHPVSKVYEQSDVRKIIEYARVRGIRVIPEFTTPGHGGFTSSWGLSHPELLTPCYSNDQPNGQLGPMDPTKNSTYTFLTNFYKEVVDVFPDSYIHVGGGTVDFSCWKSNPDVNAFMSANDISSYEQLDAYFFENRVSLLDSLNSKYIVDEEAFLYNATLPKSTVVEMRKVGGFDALAELTKGGMFGIYSGCWYLSDLETGGDWEKFYKCEALAFDGTDEQKKLVLGGEALMWGEIANEYSIMPKVWPRASAVAEKLWSAQDVNDINAAKPRLEEHACRMNRRGIAAQPPNGPGDNYWREYTGTIPEDAIIVGRNVYIVPNKMSNPPLHLLLLLLIPLASCTDANYYWREYTGKIPADAVVGGADINGENVYIGQAYVKNSGLIPAQINAGVKEVYAPIKGAQKVDRHIKVS</sequence>
<comment type="similarity">
    <text evidence="3">Belongs to the glycosyl hydrolase 20 family.</text>
</comment>
<dbReference type="GO" id="GO:0005975">
    <property type="term" value="P:carbohydrate metabolic process"/>
    <property type="evidence" value="ECO:0007669"/>
    <property type="project" value="InterPro"/>
</dbReference>
<evidence type="ECO:0000256" key="6">
    <source>
        <dbReference type="ARBA" id="ARBA00022801"/>
    </source>
</evidence>
<keyword evidence="6" id="KW-0378">Hydrolase</keyword>
<evidence type="ECO:0000256" key="10">
    <source>
        <dbReference type="ARBA" id="ARBA00023228"/>
    </source>
</evidence>
<dbReference type="InterPro" id="IPR029019">
    <property type="entry name" value="HEX_eukaryotic_N"/>
</dbReference>
<dbReference type="GO" id="GO:0030203">
    <property type="term" value="P:glycosaminoglycan metabolic process"/>
    <property type="evidence" value="ECO:0007669"/>
    <property type="project" value="TreeGrafter"/>
</dbReference>
<evidence type="ECO:0000313" key="21">
    <source>
        <dbReference type="Proteomes" id="UP000719412"/>
    </source>
</evidence>
<name>A0A8J6HPJ7_TENMO</name>
<comment type="catalytic activity">
    <reaction evidence="15">
        <text>N-acetyl-beta-D-galactosaminyl-(1-&gt;4)-beta-D-3-sulfogalactosyl-(1-&gt;4)-beta-D-glucosyl-(1&lt;-&gt;1')-ceramide + H2O = a beta-D-3-sulfogalactosyl-(1-&gt;4)-beta-D-glucosyl-(1&lt;-&gt;1')-ceramide + N-acetyl-beta-D-galactosamine</text>
        <dbReference type="Rhea" id="RHEA:48276"/>
        <dbReference type="ChEBI" id="CHEBI:15377"/>
        <dbReference type="ChEBI" id="CHEBI:28497"/>
        <dbReference type="ChEBI" id="CHEBI:90163"/>
        <dbReference type="ChEBI" id="CHEBI:90164"/>
    </reaction>
    <physiologicalReaction direction="left-to-right" evidence="15">
        <dbReference type="Rhea" id="RHEA:48277"/>
    </physiologicalReaction>
</comment>
<evidence type="ECO:0000256" key="4">
    <source>
        <dbReference type="ARBA" id="ARBA00012663"/>
    </source>
</evidence>
<reference evidence="20" key="2">
    <citation type="submission" date="2021-08" db="EMBL/GenBank/DDBJ databases">
        <authorList>
            <person name="Eriksson T."/>
        </authorList>
    </citation>
    <scope>NUCLEOTIDE SEQUENCE</scope>
    <source>
        <strain evidence="20">Stoneville</strain>
        <tissue evidence="20">Whole head</tissue>
    </source>
</reference>
<feature type="chain" id="PRO_5035192155" description="beta-N-acetylhexosaminidase" evidence="17">
    <location>
        <begin position="18"/>
        <end position="1362"/>
    </location>
</feature>
<dbReference type="PANTHER" id="PTHR22600">
    <property type="entry name" value="BETA-HEXOSAMINIDASE"/>
    <property type="match status" value="1"/>
</dbReference>
<evidence type="ECO:0000256" key="11">
    <source>
        <dbReference type="ARBA" id="ARBA00023295"/>
    </source>
</evidence>
<evidence type="ECO:0000256" key="14">
    <source>
        <dbReference type="ARBA" id="ARBA00043827"/>
    </source>
</evidence>
<dbReference type="Proteomes" id="UP000719412">
    <property type="component" value="Unassembled WGS sequence"/>
</dbReference>
<dbReference type="Pfam" id="PF14845">
    <property type="entry name" value="Glycohydro_20b2"/>
    <property type="match status" value="2"/>
</dbReference>
<keyword evidence="5 17" id="KW-0732">Signal</keyword>
<dbReference type="GO" id="GO:0005764">
    <property type="term" value="C:lysosome"/>
    <property type="evidence" value="ECO:0007669"/>
    <property type="project" value="UniProtKB-SubCell"/>
</dbReference>
<dbReference type="SUPFAM" id="SSF51445">
    <property type="entry name" value="(Trans)glycosidases"/>
    <property type="match status" value="2"/>
</dbReference>
<dbReference type="Pfam" id="PF00728">
    <property type="entry name" value="Glyco_hydro_20"/>
    <property type="match status" value="2"/>
</dbReference>
<protein>
    <recommendedName>
        <fullName evidence="4">beta-N-acetylhexosaminidase</fullName>
        <ecNumber evidence="4">3.2.1.52</ecNumber>
    </recommendedName>
</protein>
<dbReference type="GO" id="GO:0016020">
    <property type="term" value="C:membrane"/>
    <property type="evidence" value="ECO:0007669"/>
    <property type="project" value="TreeGrafter"/>
</dbReference>
<dbReference type="InterPro" id="IPR029018">
    <property type="entry name" value="Hex-like_dom2"/>
</dbReference>
<dbReference type="PRINTS" id="PR00738">
    <property type="entry name" value="GLHYDRLASE20"/>
</dbReference>
<dbReference type="EMBL" id="JABDTM020017617">
    <property type="protein sequence ID" value="KAH0818459.1"/>
    <property type="molecule type" value="Genomic_DNA"/>
</dbReference>
<keyword evidence="8" id="KW-1015">Disulfide bond</keyword>
<dbReference type="SUPFAM" id="SSF55545">
    <property type="entry name" value="beta-N-acetylhexosaminidase-like domain"/>
    <property type="match status" value="2"/>
</dbReference>
<dbReference type="InterPro" id="IPR025705">
    <property type="entry name" value="Beta_hexosaminidase_sua/sub"/>
</dbReference>
<evidence type="ECO:0000256" key="17">
    <source>
        <dbReference type="SAM" id="SignalP"/>
    </source>
</evidence>
<dbReference type="Gene3D" id="3.30.379.10">
    <property type="entry name" value="Chitobiase/beta-hexosaminidase domain 2-like"/>
    <property type="match status" value="2"/>
</dbReference>
<evidence type="ECO:0000256" key="8">
    <source>
        <dbReference type="ARBA" id="ARBA00023157"/>
    </source>
</evidence>
<evidence type="ECO:0000256" key="16">
    <source>
        <dbReference type="ARBA" id="ARBA00049464"/>
    </source>
</evidence>
<evidence type="ECO:0000256" key="15">
    <source>
        <dbReference type="ARBA" id="ARBA00047301"/>
    </source>
</evidence>
<dbReference type="GO" id="GO:0006689">
    <property type="term" value="P:ganglioside catabolic process"/>
    <property type="evidence" value="ECO:0007669"/>
    <property type="project" value="TreeGrafter"/>
</dbReference>
<keyword evidence="9" id="KW-0325">Glycoprotein</keyword>
<gene>
    <name evidence="20" type="ORF">GEV33_004332</name>
</gene>
<comment type="subcellular location">
    <subcellularLocation>
        <location evidence="2">Lysosome</location>
    </subcellularLocation>
</comment>
<feature type="domain" description="Beta-hexosaminidase eukaryotic type N-terminal" evidence="19">
    <location>
        <begin position="736"/>
        <end position="871"/>
    </location>
</feature>
<feature type="domain" description="Glycoside hydrolase family 20 catalytic" evidence="18">
    <location>
        <begin position="892"/>
        <end position="1210"/>
    </location>
</feature>
<dbReference type="GO" id="GO:0004563">
    <property type="term" value="F:beta-N-acetylhexosaminidase activity"/>
    <property type="evidence" value="ECO:0007669"/>
    <property type="project" value="UniProtKB-EC"/>
</dbReference>
<evidence type="ECO:0000313" key="20">
    <source>
        <dbReference type="EMBL" id="KAH0818459.1"/>
    </source>
</evidence>
<evidence type="ECO:0000256" key="12">
    <source>
        <dbReference type="ARBA" id="ARBA00023505"/>
    </source>
</evidence>
<evidence type="ECO:0000256" key="13">
    <source>
        <dbReference type="ARBA" id="ARBA00043767"/>
    </source>
</evidence>
<feature type="domain" description="Glycoside hydrolase family 20 catalytic" evidence="18">
    <location>
        <begin position="183"/>
        <end position="499"/>
    </location>
</feature>
<dbReference type="EC" id="3.2.1.52" evidence="4"/>
<dbReference type="InterPro" id="IPR017853">
    <property type="entry name" value="GH"/>
</dbReference>
<comment type="catalytic activity">
    <reaction evidence="12">
        <text>beta-D-GalNAc-(1-&gt;4)-alpha-L-IdoA-(1-&gt;3)-beta-D-GalNAc-4-sulfate-(1-&gt;4)-alpha-L-IdoA-(1-&gt;3)-D-GalNAc-4-sulfate + H2O = alpha-L-IdoA-(1-&gt;3)-beta-D-GalNAc-4-sulfate-(1-&gt;4)-alpha-L-IdoA-(1-&gt;3)-D-GalNAc-4-sulfate + N-acetyl-D-galactosamine</text>
        <dbReference type="Rhea" id="RHEA:64372"/>
        <dbReference type="ChEBI" id="CHEBI:15377"/>
        <dbReference type="ChEBI" id="CHEBI:28037"/>
        <dbReference type="ChEBI" id="CHEBI:152565"/>
        <dbReference type="ChEBI" id="CHEBI:152566"/>
    </reaction>
    <physiologicalReaction direction="left-to-right" evidence="12">
        <dbReference type="Rhea" id="RHEA:64373"/>
    </physiologicalReaction>
</comment>
<dbReference type="FunFam" id="3.20.20.80:FF:000049">
    <property type="entry name" value="Beta-hexosaminidase A"/>
    <property type="match status" value="2"/>
</dbReference>
<keyword evidence="7" id="KW-0443">Lipid metabolism</keyword>
<comment type="catalytic activity">
    <reaction evidence="16">
        <text>N-acetyl-beta-D-6-sulfogalactosaminyl-(1-&gt;4)-alpha-L-iduronyl-(1-&gt;3)-N-acetyl-D-6-sulfogalactosamine + H2O = alpha-L-iduronyl-(1-&gt;3)-N-acetyl-D-6-sulfogalactosamine + N-acetyl-D-6-sulfogalactosamine</text>
        <dbReference type="Rhea" id="RHEA:64384"/>
        <dbReference type="ChEBI" id="CHEBI:15377"/>
        <dbReference type="ChEBI" id="CHEBI:152567"/>
        <dbReference type="ChEBI" id="CHEBI:152568"/>
        <dbReference type="ChEBI" id="CHEBI:153064"/>
    </reaction>
    <physiologicalReaction direction="left-to-right" evidence="16">
        <dbReference type="Rhea" id="RHEA:64385"/>
    </physiologicalReaction>
</comment>
<feature type="signal peptide" evidence="17">
    <location>
        <begin position="1"/>
        <end position="17"/>
    </location>
</feature>
<evidence type="ECO:0000256" key="2">
    <source>
        <dbReference type="ARBA" id="ARBA00004371"/>
    </source>
</evidence>
<evidence type="ECO:0000256" key="7">
    <source>
        <dbReference type="ARBA" id="ARBA00023098"/>
    </source>
</evidence>
<evidence type="ECO:0000256" key="1">
    <source>
        <dbReference type="ARBA" id="ARBA00001231"/>
    </source>
</evidence>
<reference evidence="20" key="1">
    <citation type="journal article" date="2020" name="J Insects Food Feed">
        <title>The yellow mealworm (Tenebrio molitor) genome: a resource for the emerging insects as food and feed industry.</title>
        <authorList>
            <person name="Eriksson T."/>
            <person name="Andere A."/>
            <person name="Kelstrup H."/>
            <person name="Emery V."/>
            <person name="Picard C."/>
        </authorList>
    </citation>
    <scope>NUCLEOTIDE SEQUENCE</scope>
    <source>
        <strain evidence="20">Stoneville</strain>
        <tissue evidence="20">Whole head</tissue>
    </source>
</reference>
<keyword evidence="21" id="KW-1185">Reference proteome</keyword>
<feature type="domain" description="Beta-hexosaminidase eukaryotic type N-terminal" evidence="19">
    <location>
        <begin position="29"/>
        <end position="162"/>
    </location>
</feature>